<dbReference type="PANTHER" id="PTHR46504">
    <property type="entry name" value="TRNASE Z TRZ1"/>
    <property type="match status" value="1"/>
</dbReference>
<accession>A0A6A3BBP7</accession>
<keyword evidence="2" id="KW-1185">Reference proteome</keyword>
<dbReference type="AlphaFoldDB" id="A0A6A3BBP7"/>
<name>A0A6A3BBP7_HIBSY</name>
<dbReference type="Gene3D" id="3.60.15.10">
    <property type="entry name" value="Ribonuclease Z/Hydroxyacylglutathione hydrolase-like"/>
    <property type="match status" value="1"/>
</dbReference>
<evidence type="ECO:0000313" key="1">
    <source>
        <dbReference type="EMBL" id="KAE8713085.1"/>
    </source>
</evidence>
<gene>
    <name evidence="1" type="ORF">F3Y22_tig00110216pilonHSYRG00011</name>
</gene>
<proteinExistence type="predicted"/>
<dbReference type="Proteomes" id="UP000436088">
    <property type="component" value="Unassembled WGS sequence"/>
</dbReference>
<reference evidence="1" key="1">
    <citation type="submission" date="2019-09" db="EMBL/GenBank/DDBJ databases">
        <title>Draft genome information of white flower Hibiscus syriacus.</title>
        <authorList>
            <person name="Kim Y.-M."/>
        </authorList>
    </citation>
    <scope>NUCLEOTIDE SEQUENCE [LARGE SCALE GENOMIC DNA]</scope>
    <source>
        <strain evidence="1">YM2019G1</strain>
    </source>
</reference>
<dbReference type="SUPFAM" id="SSF56281">
    <property type="entry name" value="Metallo-hydrolase/oxidoreductase"/>
    <property type="match status" value="1"/>
</dbReference>
<dbReference type="InterPro" id="IPR036866">
    <property type="entry name" value="RibonucZ/Hydroxyglut_hydro"/>
</dbReference>
<sequence length="203" mass="23060">MKKSTAKPELLSPGRVLKLKAASLKDSLLVAIKRTCVIVPELKSAFDIGRCPSRAIHQNFVFITHAQLDHILSSMISPKDDVFSHGSKIVYIIQLFWFVQLQTLSSGYYYTLIWRLLSQGGLPMYVASRGLYNLKPPTVFVPPCIKEDVETLLDIHRTMGKVELNLDLVPLDVGETYGLRNDIVVRPFRTHHVIPGMPYQYFF</sequence>
<dbReference type="EMBL" id="VEPZ02000881">
    <property type="protein sequence ID" value="KAE8713085.1"/>
    <property type="molecule type" value="Genomic_DNA"/>
</dbReference>
<comment type="caution">
    <text evidence="1">The sequence shown here is derived from an EMBL/GenBank/DDBJ whole genome shotgun (WGS) entry which is preliminary data.</text>
</comment>
<organism evidence="1 2">
    <name type="scientific">Hibiscus syriacus</name>
    <name type="common">Rose of Sharon</name>
    <dbReference type="NCBI Taxonomy" id="106335"/>
    <lineage>
        <taxon>Eukaryota</taxon>
        <taxon>Viridiplantae</taxon>
        <taxon>Streptophyta</taxon>
        <taxon>Embryophyta</taxon>
        <taxon>Tracheophyta</taxon>
        <taxon>Spermatophyta</taxon>
        <taxon>Magnoliopsida</taxon>
        <taxon>eudicotyledons</taxon>
        <taxon>Gunneridae</taxon>
        <taxon>Pentapetalae</taxon>
        <taxon>rosids</taxon>
        <taxon>malvids</taxon>
        <taxon>Malvales</taxon>
        <taxon>Malvaceae</taxon>
        <taxon>Malvoideae</taxon>
        <taxon>Hibiscus</taxon>
    </lineage>
</organism>
<evidence type="ECO:0000313" key="2">
    <source>
        <dbReference type="Proteomes" id="UP000436088"/>
    </source>
</evidence>
<protein>
    <submittedName>
        <fullName evidence="1">Ribonuclease Z</fullName>
    </submittedName>
</protein>
<dbReference type="PANTHER" id="PTHR46504:SF1">
    <property type="entry name" value="TRNASE Z TRZ2, CHLOROPLASTIC"/>
    <property type="match status" value="1"/>
</dbReference>